<feature type="domain" description="Amidohydrolase 3" evidence="1">
    <location>
        <begin position="440"/>
        <end position="526"/>
    </location>
</feature>
<dbReference type="PROSITE" id="PS51257">
    <property type="entry name" value="PROKAR_LIPOPROTEIN"/>
    <property type="match status" value="1"/>
</dbReference>
<dbReference type="EMBL" id="BMFH01000002">
    <property type="protein sequence ID" value="GGD57186.1"/>
    <property type="molecule type" value="Genomic_DNA"/>
</dbReference>
<proteinExistence type="predicted"/>
<protein>
    <submittedName>
        <fullName evidence="2">Aminoacylase</fullName>
    </submittedName>
</protein>
<dbReference type="Proteomes" id="UP000625780">
    <property type="component" value="Unassembled WGS sequence"/>
</dbReference>
<organism evidence="2 3">
    <name type="scientific">Muriicola marianensis</name>
    <dbReference type="NCBI Taxonomy" id="1324801"/>
    <lineage>
        <taxon>Bacteria</taxon>
        <taxon>Pseudomonadati</taxon>
        <taxon>Bacteroidota</taxon>
        <taxon>Flavobacteriia</taxon>
        <taxon>Flavobacteriales</taxon>
        <taxon>Flavobacteriaceae</taxon>
        <taxon>Muriicola</taxon>
    </lineage>
</organism>
<reference evidence="3" key="1">
    <citation type="journal article" date="2019" name="Int. J. Syst. Evol. Microbiol.">
        <title>The Global Catalogue of Microorganisms (GCM) 10K type strain sequencing project: providing services to taxonomists for standard genome sequencing and annotation.</title>
        <authorList>
            <consortium name="The Broad Institute Genomics Platform"/>
            <consortium name="The Broad Institute Genome Sequencing Center for Infectious Disease"/>
            <person name="Wu L."/>
            <person name="Ma J."/>
        </authorList>
    </citation>
    <scope>NUCLEOTIDE SEQUENCE [LARGE SCALE GENOMIC DNA]</scope>
    <source>
        <strain evidence="3">CGMCC 1.12606</strain>
    </source>
</reference>
<evidence type="ECO:0000313" key="3">
    <source>
        <dbReference type="Proteomes" id="UP000625780"/>
    </source>
</evidence>
<dbReference type="PANTHER" id="PTHR11647:SF1">
    <property type="entry name" value="COLLAPSIN RESPONSE MEDIATOR PROTEIN"/>
    <property type="match status" value="1"/>
</dbReference>
<dbReference type="Gene3D" id="2.30.40.10">
    <property type="entry name" value="Urease, subunit C, domain 1"/>
    <property type="match status" value="1"/>
</dbReference>
<dbReference type="Pfam" id="PF07969">
    <property type="entry name" value="Amidohydro_3"/>
    <property type="match status" value="1"/>
</dbReference>
<accession>A0ABQ1R801</accession>
<keyword evidence="3" id="KW-1185">Reference proteome</keyword>
<sequence length="550" mass="60465">MRTTSNLILFIISVAFLSCSKPNSYDILIRNGLVLDGSGEEGIYADIGINADTIAAIGELDEAVGNQEIDASGLAVAPGFINMLSWANVSLIEDGRSQSDIRQGVTLEVLGEGRSMGPLNEKMAAEMAENQGSIQYDVSWRTLGEYMNHMEQKGISPNIASFVGNGTVREYVMGYENRVPTDEELSQMGSLVQQAMEEGAVGLSTSLIYVPSGHAQTEEIIALAKVASKYNGMYVSHIRDEEGKLLDAVDELIRISEEADLPAEIYHFKASGTANWHLLDSAIQKVNSARERGLAITTDMYMYNASSTGLNVLLPAWAKEGGHDRTIELMKQPETRKKMIREVDFHVPPENILLVGFRNKDLRHLIGKTLAEVAAERGKPANETVADLIFEDDSRIQVVYFSMSEDNIKKKLALPFMAICSDAGSYTNEGVFLEQSTHPRAYGSFARLLGHYVREEKVISLEEAIRRLTLLPATNLKLDRRGALREGYYADVVLFDPEKITDHATFKKPHQYATGVIHVLVNGVPVLKDGDHTGAFPGRFIKGPGYSGSD</sequence>
<dbReference type="RefSeq" id="WP_188371076.1">
    <property type="nucleotide sequence ID" value="NZ_BMFH01000002.1"/>
</dbReference>
<evidence type="ECO:0000259" key="1">
    <source>
        <dbReference type="Pfam" id="PF07969"/>
    </source>
</evidence>
<dbReference type="InterPro" id="IPR013108">
    <property type="entry name" value="Amidohydro_3"/>
</dbReference>
<dbReference type="InterPro" id="IPR050378">
    <property type="entry name" value="Metallo-dep_Hydrolases_sf"/>
</dbReference>
<dbReference type="InterPro" id="IPR011059">
    <property type="entry name" value="Metal-dep_hydrolase_composite"/>
</dbReference>
<dbReference type="Gene3D" id="3.20.20.140">
    <property type="entry name" value="Metal-dependent hydrolases"/>
    <property type="match status" value="2"/>
</dbReference>
<evidence type="ECO:0000313" key="2">
    <source>
        <dbReference type="EMBL" id="GGD57186.1"/>
    </source>
</evidence>
<comment type="caution">
    <text evidence="2">The sequence shown here is derived from an EMBL/GenBank/DDBJ whole genome shotgun (WGS) entry which is preliminary data.</text>
</comment>
<dbReference type="InterPro" id="IPR032466">
    <property type="entry name" value="Metal_Hydrolase"/>
</dbReference>
<dbReference type="PANTHER" id="PTHR11647">
    <property type="entry name" value="HYDRANTOINASE/DIHYDROPYRIMIDINASE FAMILY MEMBER"/>
    <property type="match status" value="1"/>
</dbReference>
<dbReference type="CDD" id="cd01297">
    <property type="entry name" value="D-aminoacylase"/>
    <property type="match status" value="1"/>
</dbReference>
<gene>
    <name evidence="2" type="ORF">GCM10011361_24670</name>
</gene>
<dbReference type="SUPFAM" id="SSF51556">
    <property type="entry name" value="Metallo-dependent hydrolases"/>
    <property type="match status" value="1"/>
</dbReference>
<name>A0ABQ1R801_9FLAO</name>
<dbReference type="SUPFAM" id="SSF51338">
    <property type="entry name" value="Composite domain of metallo-dependent hydrolases"/>
    <property type="match status" value="1"/>
</dbReference>